<gene>
    <name evidence="1" type="ORF">MRB53_018111</name>
</gene>
<dbReference type="Proteomes" id="UP001234297">
    <property type="component" value="Chromosome 5"/>
</dbReference>
<comment type="caution">
    <text evidence="1">The sequence shown here is derived from an EMBL/GenBank/DDBJ whole genome shotgun (WGS) entry which is preliminary data.</text>
</comment>
<organism evidence="1 2">
    <name type="scientific">Persea americana</name>
    <name type="common">Avocado</name>
    <dbReference type="NCBI Taxonomy" id="3435"/>
    <lineage>
        <taxon>Eukaryota</taxon>
        <taxon>Viridiplantae</taxon>
        <taxon>Streptophyta</taxon>
        <taxon>Embryophyta</taxon>
        <taxon>Tracheophyta</taxon>
        <taxon>Spermatophyta</taxon>
        <taxon>Magnoliopsida</taxon>
        <taxon>Magnoliidae</taxon>
        <taxon>Laurales</taxon>
        <taxon>Lauraceae</taxon>
        <taxon>Persea</taxon>
    </lineage>
</organism>
<evidence type="ECO:0000313" key="1">
    <source>
        <dbReference type="EMBL" id="KAJ8641417.1"/>
    </source>
</evidence>
<evidence type="ECO:0000313" key="2">
    <source>
        <dbReference type="Proteomes" id="UP001234297"/>
    </source>
</evidence>
<reference evidence="1 2" key="1">
    <citation type="journal article" date="2022" name="Hortic Res">
        <title>A haplotype resolved chromosomal level avocado genome allows analysis of novel avocado genes.</title>
        <authorList>
            <person name="Nath O."/>
            <person name="Fletcher S.J."/>
            <person name="Hayward A."/>
            <person name="Shaw L.M."/>
            <person name="Masouleh A.K."/>
            <person name="Furtado A."/>
            <person name="Henry R.J."/>
            <person name="Mitter N."/>
        </authorList>
    </citation>
    <scope>NUCLEOTIDE SEQUENCE [LARGE SCALE GENOMIC DNA]</scope>
    <source>
        <strain evidence="2">cv. Hass</strain>
    </source>
</reference>
<sequence>MAVQAGWSRLRSWFRLSNRTAAAPQQPKPEIPSHRPPFKPPPASQPEVPSRPHLQPTSSSPSTSQQQPGAQTASQTSFQPQQTTQSQQATETASQPSYPAPSAQPQPPTQTAFQSPSPSRTSPPQPSARTSSQPPSLSRNSQLHQAPQAASQPPSPLHTSLPQQGAQTASQPPSPSHTASQPQAETWTASPSAPASGTESQLQPGTHAAFQPQSPSRTTTGSQTAIRSTSKTATPASTASQARPEAQITSQNPPPSPLSQLQPATTVSKPPSSSQTDIKPQPATRTISQPPSPSHTVSKPQTPTQTSSPPPPPSHMVSQSQRATKAASQPHSRTASQALSRSRATSQSQQSRQRESQLSSPSKTSPSKPKSPSSPSMLSPQPKPPSKTAESHPTSQPLPKDAQNIAANSLEPVLESQTRTQRIQTQDRTAEMKSLPAYAEKTPTEGATTMPTDAPTSEAALETSTPPQSEESAGTTRSPKLEATREATENKKLETDKEANPDETRSIQGDGEPIDQGDGKLLDMVSGSNTSTRTHSVVKKPMKQQALSGNNAAPTDSKGKIFKTKTSGNIKDRSTKSETNLKSSASPGEQAALLQKQIREGVSRFIQKLDVGNPKQPGNQQSVSVITFVGENRGASMTAGPNAVDKDSYMYIHRDYKVNKEDEDEVNRDKDGNSKGRSDRRSGSQPMPTCINNNVQSINNSLMYNSSCSERNPGVHLVLSIKPTQPIIMPQEKMESSEAQKAKLKKTPPQQLKSEPTVRRRCLRGLFMESESDQDNPQKPRRHGCRYRCPDEKKEKEGNK</sequence>
<keyword evidence="2" id="KW-1185">Reference proteome</keyword>
<proteinExistence type="predicted"/>
<accession>A0ACC2M8C7</accession>
<protein>
    <submittedName>
        <fullName evidence="1">Uncharacterized protein</fullName>
    </submittedName>
</protein>
<dbReference type="EMBL" id="CM056813">
    <property type="protein sequence ID" value="KAJ8641417.1"/>
    <property type="molecule type" value="Genomic_DNA"/>
</dbReference>
<name>A0ACC2M8C7_PERAE</name>